<keyword evidence="6" id="KW-0319">Glycerol metabolism</keyword>
<dbReference type="GO" id="GO:0006071">
    <property type="term" value="P:glycerol metabolic process"/>
    <property type="evidence" value="ECO:0007669"/>
    <property type="project" value="UniProtKB-KW"/>
</dbReference>
<dbReference type="PANTHER" id="PTHR31650:SF1">
    <property type="entry name" value="WAX ESTER SYNTHASE_DIACYLGLYCEROL ACYLTRANSFERASE 4-RELATED"/>
    <property type="match status" value="1"/>
</dbReference>
<name>A0A3N7JWB8_9BURK</name>
<comment type="pathway">
    <text evidence="1">Glycerolipid metabolism; triacylglycerol biosynthesis.</text>
</comment>
<dbReference type="Pfam" id="PF03007">
    <property type="entry name" value="WS_DGAT_cat"/>
    <property type="match status" value="1"/>
</dbReference>
<comment type="catalytic activity">
    <reaction evidence="8">
        <text>an acyl-CoA + a 1,2-diacyl-sn-glycerol = a triacyl-sn-glycerol + CoA</text>
        <dbReference type="Rhea" id="RHEA:10868"/>
        <dbReference type="ChEBI" id="CHEBI:17815"/>
        <dbReference type="ChEBI" id="CHEBI:57287"/>
        <dbReference type="ChEBI" id="CHEBI:58342"/>
        <dbReference type="ChEBI" id="CHEBI:64615"/>
        <dbReference type="EC" id="2.3.1.20"/>
    </reaction>
</comment>
<evidence type="ECO:0000256" key="1">
    <source>
        <dbReference type="ARBA" id="ARBA00004771"/>
    </source>
</evidence>
<dbReference type="AlphaFoldDB" id="A0A3N7JWB8"/>
<dbReference type="InterPro" id="IPR023213">
    <property type="entry name" value="CAT-like_dom_sf"/>
</dbReference>
<keyword evidence="12" id="KW-1185">Reference proteome</keyword>
<dbReference type="EC" id="2.3.1.20" evidence="4"/>
<dbReference type="UniPathway" id="UPA00282"/>
<dbReference type="GO" id="GO:0004144">
    <property type="term" value="F:diacylglycerol O-acyltransferase activity"/>
    <property type="evidence" value="ECO:0007669"/>
    <property type="project" value="UniProtKB-EC"/>
</dbReference>
<reference evidence="11 12" key="2">
    <citation type="submission" date="2018-12" db="EMBL/GenBank/DDBJ databases">
        <title>Rhizobacter gummiphilus sp. nov., a rubber-degrading bacterium isolated from the soil of a botanical garden in Japan.</title>
        <authorList>
            <person name="Shunsuke S.S."/>
        </authorList>
    </citation>
    <scope>NUCLEOTIDE SEQUENCE [LARGE SCALE GENOMIC DNA]</scope>
    <source>
        <strain evidence="11 12">S-16</strain>
    </source>
</reference>
<keyword evidence="7" id="KW-0012">Acyltransferase</keyword>
<gene>
    <name evidence="11" type="ORF">DZC73_09835</name>
</gene>
<sequence length="455" mass="49658">MKAALPMNAADHAWLRMDCPENLVVIHLAFMFVAPLSLHAVRAKLEARLLPFHQFTHKAKRGWLSSHWVPDEQFHIDRHLTEMHLPEGSGGKELKAWMSGEACKPLAKDRPLWLATLVHNVEGRSALVMRVHHSLADGVSLMDLISGMTDIAEGAHYVEPARAGERLSLSPGVIVRHIGSVLSDAATMLFMRKDKPSKIKGAPGKHKSVAWSDGLSLAVTRDIAHRHGATVNDVMLSIIAGALRHHLQAQGQKRIDAPVRTVIPMNMRPQGQSHLLGNQFGLVGLELPVHQADPLDRLHAVRDGMTTLKTGFQGQLALALVKFAGLLPHLLQQLVLGIFSRRCTVIVTNVIGPAEARSVDGVRMDELMLCVPQGMTVGVGVSIISYNDQVRIGFLVDNKLMPDCAASAMAIRTCFEQLKRAAGANVVPLPLAACEPANEEAFWPAMGQDREVLAR</sequence>
<dbReference type="GO" id="GO:0005886">
    <property type="term" value="C:plasma membrane"/>
    <property type="evidence" value="ECO:0007669"/>
    <property type="project" value="TreeGrafter"/>
</dbReference>
<evidence type="ECO:0000313" key="12">
    <source>
        <dbReference type="Proteomes" id="UP000267464"/>
    </source>
</evidence>
<dbReference type="GO" id="GO:0019432">
    <property type="term" value="P:triglyceride biosynthetic process"/>
    <property type="evidence" value="ECO:0007669"/>
    <property type="project" value="UniProtKB-UniPathway"/>
</dbReference>
<organism evidence="11 12">
    <name type="scientific">Piscinibacter terrae</name>
    <dbReference type="NCBI Taxonomy" id="2496871"/>
    <lineage>
        <taxon>Bacteria</taxon>
        <taxon>Pseudomonadati</taxon>
        <taxon>Pseudomonadota</taxon>
        <taxon>Betaproteobacteria</taxon>
        <taxon>Burkholderiales</taxon>
        <taxon>Sphaerotilaceae</taxon>
        <taxon>Piscinibacter</taxon>
    </lineage>
</organism>
<evidence type="ECO:0000256" key="8">
    <source>
        <dbReference type="ARBA" id="ARBA00048109"/>
    </source>
</evidence>
<protein>
    <recommendedName>
        <fullName evidence="4">diacylglycerol O-acyltransferase</fullName>
        <ecNumber evidence="4">2.3.1.20</ecNumber>
    </recommendedName>
</protein>
<keyword evidence="5" id="KW-0808">Transferase</keyword>
<feature type="domain" description="O-acyltransferase WSD1 C-terminal" evidence="10">
    <location>
        <begin position="277"/>
        <end position="419"/>
    </location>
</feature>
<dbReference type="OrthoDB" id="9810950at2"/>
<dbReference type="RefSeq" id="WP_124540045.1">
    <property type="nucleotide sequence ID" value="NZ_QUSW01000002.1"/>
</dbReference>
<proteinExistence type="inferred from homology"/>
<comment type="pathway">
    <text evidence="2">Lipid metabolism.</text>
</comment>
<evidence type="ECO:0000256" key="2">
    <source>
        <dbReference type="ARBA" id="ARBA00005189"/>
    </source>
</evidence>
<dbReference type="SUPFAM" id="SSF52777">
    <property type="entry name" value="CoA-dependent acyltransferases"/>
    <property type="match status" value="2"/>
</dbReference>
<dbReference type="Proteomes" id="UP000267464">
    <property type="component" value="Unassembled WGS sequence"/>
</dbReference>
<evidence type="ECO:0000256" key="3">
    <source>
        <dbReference type="ARBA" id="ARBA00009587"/>
    </source>
</evidence>
<dbReference type="Gene3D" id="3.30.559.10">
    <property type="entry name" value="Chloramphenicol acetyltransferase-like domain"/>
    <property type="match status" value="1"/>
</dbReference>
<dbReference type="PANTHER" id="PTHR31650">
    <property type="entry name" value="O-ACYLTRANSFERASE (WSD1-LIKE) FAMILY PROTEIN"/>
    <property type="match status" value="1"/>
</dbReference>
<dbReference type="InterPro" id="IPR009721">
    <property type="entry name" value="O-acyltransferase_WSD1_C"/>
</dbReference>
<evidence type="ECO:0000256" key="6">
    <source>
        <dbReference type="ARBA" id="ARBA00022798"/>
    </source>
</evidence>
<dbReference type="EMBL" id="QUSW01000002">
    <property type="protein sequence ID" value="RQP25139.1"/>
    <property type="molecule type" value="Genomic_DNA"/>
</dbReference>
<comment type="similarity">
    <text evidence="3">Belongs to the long-chain O-acyltransferase family.</text>
</comment>
<feature type="domain" description="O-acyltransferase WSD1-like N-terminal" evidence="9">
    <location>
        <begin position="39"/>
        <end position="157"/>
    </location>
</feature>
<dbReference type="Pfam" id="PF06974">
    <property type="entry name" value="WS_DGAT_C"/>
    <property type="match status" value="1"/>
</dbReference>
<evidence type="ECO:0000256" key="4">
    <source>
        <dbReference type="ARBA" id="ARBA00013244"/>
    </source>
</evidence>
<evidence type="ECO:0000313" key="11">
    <source>
        <dbReference type="EMBL" id="RQP25139.1"/>
    </source>
</evidence>
<accession>A0A3N7JWB8</accession>
<evidence type="ECO:0000256" key="5">
    <source>
        <dbReference type="ARBA" id="ARBA00022679"/>
    </source>
</evidence>
<comment type="caution">
    <text evidence="11">The sequence shown here is derived from an EMBL/GenBank/DDBJ whole genome shotgun (WGS) entry which is preliminary data.</text>
</comment>
<dbReference type="InterPro" id="IPR045034">
    <property type="entry name" value="O-acyltransferase_WSD1-like"/>
</dbReference>
<reference evidence="11 12" key="1">
    <citation type="submission" date="2018-08" db="EMBL/GenBank/DDBJ databases">
        <authorList>
            <person name="Khan S.A."/>
            <person name="Jeon C.O."/>
            <person name="Chun B.H."/>
            <person name="Jeong S.E."/>
        </authorList>
    </citation>
    <scope>NUCLEOTIDE SEQUENCE [LARGE SCALE GENOMIC DNA]</scope>
    <source>
        <strain evidence="11 12">S-16</strain>
    </source>
</reference>
<dbReference type="Gene3D" id="3.30.559.30">
    <property type="entry name" value="Nonribosomal peptide synthetase, condensation domain"/>
    <property type="match status" value="1"/>
</dbReference>
<dbReference type="InterPro" id="IPR004255">
    <property type="entry name" value="O-acyltransferase_WSD1_N"/>
</dbReference>
<evidence type="ECO:0000256" key="7">
    <source>
        <dbReference type="ARBA" id="ARBA00023315"/>
    </source>
</evidence>
<evidence type="ECO:0000259" key="10">
    <source>
        <dbReference type="Pfam" id="PF06974"/>
    </source>
</evidence>
<evidence type="ECO:0000259" key="9">
    <source>
        <dbReference type="Pfam" id="PF03007"/>
    </source>
</evidence>